<protein>
    <submittedName>
        <fullName evidence="2">Uncharacterized protein</fullName>
    </submittedName>
</protein>
<accession>A0A9P7DP17</accession>
<comment type="caution">
    <text evidence="2">The sequence shown here is derived from an EMBL/GenBank/DDBJ whole genome shotgun (WGS) entry which is preliminary data.</text>
</comment>
<feature type="compositionally biased region" description="Basic residues" evidence="1">
    <location>
        <begin position="1"/>
        <end position="15"/>
    </location>
</feature>
<evidence type="ECO:0000256" key="1">
    <source>
        <dbReference type="SAM" id="MobiDB-lite"/>
    </source>
</evidence>
<evidence type="ECO:0000313" key="2">
    <source>
        <dbReference type="EMBL" id="KAG1799416.1"/>
    </source>
</evidence>
<organism evidence="2 3">
    <name type="scientific">Suillus plorans</name>
    <dbReference type="NCBI Taxonomy" id="116603"/>
    <lineage>
        <taxon>Eukaryota</taxon>
        <taxon>Fungi</taxon>
        <taxon>Dikarya</taxon>
        <taxon>Basidiomycota</taxon>
        <taxon>Agaricomycotina</taxon>
        <taxon>Agaricomycetes</taxon>
        <taxon>Agaricomycetidae</taxon>
        <taxon>Boletales</taxon>
        <taxon>Suillineae</taxon>
        <taxon>Suillaceae</taxon>
        <taxon>Suillus</taxon>
    </lineage>
</organism>
<reference evidence="2" key="1">
    <citation type="journal article" date="2020" name="New Phytol.">
        <title>Comparative genomics reveals dynamic genome evolution in host specialist ectomycorrhizal fungi.</title>
        <authorList>
            <person name="Lofgren L.A."/>
            <person name="Nguyen N.H."/>
            <person name="Vilgalys R."/>
            <person name="Ruytinx J."/>
            <person name="Liao H.L."/>
            <person name="Branco S."/>
            <person name="Kuo A."/>
            <person name="LaButti K."/>
            <person name="Lipzen A."/>
            <person name="Andreopoulos W."/>
            <person name="Pangilinan J."/>
            <person name="Riley R."/>
            <person name="Hundley H."/>
            <person name="Na H."/>
            <person name="Barry K."/>
            <person name="Grigoriev I.V."/>
            <person name="Stajich J.E."/>
            <person name="Kennedy P.G."/>
        </authorList>
    </citation>
    <scope>NUCLEOTIDE SEQUENCE</scope>
    <source>
        <strain evidence="2">S12</strain>
    </source>
</reference>
<gene>
    <name evidence="2" type="ORF">HD556DRAFT_1305630</name>
</gene>
<dbReference type="RefSeq" id="XP_041163815.1">
    <property type="nucleotide sequence ID" value="XM_041299808.1"/>
</dbReference>
<evidence type="ECO:0000313" key="3">
    <source>
        <dbReference type="Proteomes" id="UP000719766"/>
    </source>
</evidence>
<dbReference type="Proteomes" id="UP000719766">
    <property type="component" value="Unassembled WGS sequence"/>
</dbReference>
<name>A0A9P7DP17_9AGAM</name>
<feature type="region of interest" description="Disordered" evidence="1">
    <location>
        <begin position="1"/>
        <end position="21"/>
    </location>
</feature>
<dbReference type="EMBL" id="JABBWE010000011">
    <property type="protein sequence ID" value="KAG1799416.1"/>
    <property type="molecule type" value="Genomic_DNA"/>
</dbReference>
<dbReference type="GeneID" id="64593572"/>
<proteinExistence type="predicted"/>
<dbReference type="AlphaFoldDB" id="A0A9P7DP17"/>
<sequence length="208" mass="23297">MDSSHAHRRQRHKLTIKSSRSTLQDLSPSQWLGLAPDQRSRRLLLQSCLRRLDHLYELERRVHEEIHFLDNYHSDATMEILGGCDSAVDSQAGLDGLNAIPPFVSSHDRYFVSQPAPHGTFRVMGSLSEGTGSPQGLLAHSARSSADYVTQVQHNMHSEVFPALCDPRVTESSSAGVDARFGEFAIICSFSLKRLQRITRIVAPWHVQ</sequence>
<keyword evidence="3" id="KW-1185">Reference proteome</keyword>